<protein>
    <submittedName>
        <fullName evidence="2">Uncharacterized protein</fullName>
    </submittedName>
</protein>
<dbReference type="AlphaFoldDB" id="A0AAD3TYV2"/>
<evidence type="ECO:0000256" key="1">
    <source>
        <dbReference type="SAM" id="MobiDB-lite"/>
    </source>
</evidence>
<feature type="region of interest" description="Disordered" evidence="1">
    <location>
        <begin position="1"/>
        <end position="44"/>
    </location>
</feature>
<gene>
    <name evidence="2" type="ORF">CspeluHIS016_0800080</name>
</gene>
<evidence type="ECO:0000313" key="2">
    <source>
        <dbReference type="EMBL" id="GMK59402.1"/>
    </source>
</evidence>
<dbReference type="Proteomes" id="UP001222932">
    <property type="component" value="Unassembled WGS sequence"/>
</dbReference>
<organism evidence="2 3">
    <name type="scientific">Cutaneotrichosporon spelunceum</name>
    <dbReference type="NCBI Taxonomy" id="1672016"/>
    <lineage>
        <taxon>Eukaryota</taxon>
        <taxon>Fungi</taxon>
        <taxon>Dikarya</taxon>
        <taxon>Basidiomycota</taxon>
        <taxon>Agaricomycotina</taxon>
        <taxon>Tremellomycetes</taxon>
        <taxon>Trichosporonales</taxon>
        <taxon>Trichosporonaceae</taxon>
        <taxon>Cutaneotrichosporon</taxon>
    </lineage>
</organism>
<accession>A0AAD3TYV2</accession>
<feature type="region of interest" description="Disordered" evidence="1">
    <location>
        <begin position="69"/>
        <end position="98"/>
    </location>
</feature>
<proteinExistence type="predicted"/>
<comment type="caution">
    <text evidence="2">The sequence shown here is derived from an EMBL/GenBank/DDBJ whole genome shotgun (WGS) entry which is preliminary data.</text>
</comment>
<keyword evidence="3" id="KW-1185">Reference proteome</keyword>
<reference evidence="2" key="1">
    <citation type="journal article" date="2023" name="BMC Genomics">
        <title>Chromosome-level genome assemblies of Cutaneotrichosporon spp. (Trichosporonales, Basidiomycota) reveal imbalanced evolution between nucleotide sequences and chromosome synteny.</title>
        <authorList>
            <person name="Kobayashi Y."/>
            <person name="Kayamori A."/>
            <person name="Aoki K."/>
            <person name="Shiwa Y."/>
            <person name="Matsutani M."/>
            <person name="Fujita N."/>
            <person name="Sugita T."/>
            <person name="Iwasaki W."/>
            <person name="Tanaka N."/>
            <person name="Takashima M."/>
        </authorList>
    </citation>
    <scope>NUCLEOTIDE SEQUENCE</scope>
    <source>
        <strain evidence="2">HIS016</strain>
    </source>
</reference>
<reference evidence="2" key="2">
    <citation type="submission" date="2023-06" db="EMBL/GenBank/DDBJ databases">
        <authorList>
            <person name="Kobayashi Y."/>
            <person name="Kayamori A."/>
            <person name="Aoki K."/>
            <person name="Shiwa Y."/>
            <person name="Fujita N."/>
            <person name="Sugita T."/>
            <person name="Iwasaki W."/>
            <person name="Tanaka N."/>
            <person name="Takashima M."/>
        </authorList>
    </citation>
    <scope>NUCLEOTIDE SEQUENCE</scope>
    <source>
        <strain evidence="2">HIS016</strain>
    </source>
</reference>
<name>A0AAD3TYV2_9TREE</name>
<evidence type="ECO:0000313" key="3">
    <source>
        <dbReference type="Proteomes" id="UP001222932"/>
    </source>
</evidence>
<dbReference type="EMBL" id="BTCM01000008">
    <property type="protein sequence ID" value="GMK59402.1"/>
    <property type="molecule type" value="Genomic_DNA"/>
</dbReference>
<sequence length="166" mass="17635">MADNGGTVRTKRQEFVARPATLPYAPKPAPVRQHTRPFFRDPAHTRPTRWGLYRQLLRAMGGAAALAARTAAASSSRSTPSSSSSLSSSSDSAEATALPTIPASRVLRGSSYLAAFQGTEHVKARKMPVVQAYDGFAPFPPLRLLPASPVLAAGALAYRARLDFSA</sequence>